<dbReference type="OrthoDB" id="427213at2759"/>
<dbReference type="Pfam" id="PF00916">
    <property type="entry name" value="Sulfate_transp"/>
    <property type="match status" value="1"/>
</dbReference>
<evidence type="ECO:0000313" key="8">
    <source>
        <dbReference type="EMBL" id="KAB8337322.1"/>
    </source>
</evidence>
<dbReference type="GO" id="GO:0055085">
    <property type="term" value="P:transmembrane transport"/>
    <property type="evidence" value="ECO:0007669"/>
    <property type="project" value="InterPro"/>
</dbReference>
<feature type="compositionally biased region" description="Polar residues" evidence="5">
    <location>
        <begin position="124"/>
        <end position="134"/>
    </location>
</feature>
<evidence type="ECO:0000256" key="3">
    <source>
        <dbReference type="ARBA" id="ARBA00022989"/>
    </source>
</evidence>
<feature type="transmembrane region" description="Helical" evidence="6">
    <location>
        <begin position="391"/>
        <end position="412"/>
    </location>
</feature>
<evidence type="ECO:0000313" key="9">
    <source>
        <dbReference type="Proteomes" id="UP000327013"/>
    </source>
</evidence>
<dbReference type="EMBL" id="VIBQ01000009">
    <property type="protein sequence ID" value="KAB8337322.1"/>
    <property type="molecule type" value="Genomic_DNA"/>
</dbReference>
<dbReference type="CDD" id="cd07042">
    <property type="entry name" value="STAS_SulP_like_sulfate_transporter"/>
    <property type="match status" value="1"/>
</dbReference>
<feature type="domain" description="STAS" evidence="7">
    <location>
        <begin position="675"/>
        <end position="807"/>
    </location>
</feature>
<keyword evidence="3 6" id="KW-1133">Transmembrane helix</keyword>
<dbReference type="Proteomes" id="UP000327013">
    <property type="component" value="Unassembled WGS sequence"/>
</dbReference>
<protein>
    <recommendedName>
        <fullName evidence="7">STAS domain-containing protein</fullName>
    </recommendedName>
</protein>
<evidence type="ECO:0000256" key="2">
    <source>
        <dbReference type="ARBA" id="ARBA00022692"/>
    </source>
</evidence>
<dbReference type="PROSITE" id="PS50801">
    <property type="entry name" value="STAS"/>
    <property type="match status" value="1"/>
</dbReference>
<comment type="subcellular location">
    <subcellularLocation>
        <location evidence="1">Membrane</location>
        <topology evidence="1">Multi-pass membrane protein</topology>
    </subcellularLocation>
</comment>
<keyword evidence="4 6" id="KW-0472">Membrane</keyword>
<evidence type="ECO:0000256" key="5">
    <source>
        <dbReference type="SAM" id="MobiDB-lite"/>
    </source>
</evidence>
<dbReference type="GO" id="GO:0016020">
    <property type="term" value="C:membrane"/>
    <property type="evidence" value="ECO:0007669"/>
    <property type="project" value="UniProtKB-SubCell"/>
</dbReference>
<reference evidence="8 9" key="1">
    <citation type="submission" date="2019-06" db="EMBL/GenBank/DDBJ databases">
        <title>A chromosomal-level reference genome of Carpinus fangiana (Coryloideae, Betulaceae).</title>
        <authorList>
            <person name="Yang X."/>
            <person name="Wang Z."/>
            <person name="Zhang L."/>
            <person name="Hao G."/>
            <person name="Liu J."/>
            <person name="Yang Y."/>
        </authorList>
    </citation>
    <scope>NUCLEOTIDE SEQUENCE [LARGE SCALE GENOMIC DNA]</scope>
    <source>
        <strain evidence="8">Cfa_2016G</strain>
        <tissue evidence="8">Leaf</tissue>
    </source>
</reference>
<feature type="transmembrane region" description="Helical" evidence="6">
    <location>
        <begin position="304"/>
        <end position="326"/>
    </location>
</feature>
<dbReference type="InterPro" id="IPR001902">
    <property type="entry name" value="SLC26A/SulP_fam"/>
</dbReference>
<dbReference type="Pfam" id="PF01740">
    <property type="entry name" value="STAS"/>
    <property type="match status" value="1"/>
</dbReference>
<dbReference type="SUPFAM" id="SSF52091">
    <property type="entry name" value="SpoIIaa-like"/>
    <property type="match status" value="1"/>
</dbReference>
<evidence type="ECO:0000259" key="7">
    <source>
        <dbReference type="PROSITE" id="PS50801"/>
    </source>
</evidence>
<feature type="transmembrane region" description="Helical" evidence="6">
    <location>
        <begin position="557"/>
        <end position="576"/>
    </location>
</feature>
<name>A0A5N6KPT8_9ROSI</name>
<dbReference type="FunFam" id="3.30.750.24:FF:000036">
    <property type="entry name" value="Putative sulfate transporter YPR003C"/>
    <property type="match status" value="1"/>
</dbReference>
<accession>A0A5N6KPT8</accession>
<feature type="transmembrane region" description="Helical" evidence="6">
    <location>
        <begin position="218"/>
        <end position="241"/>
    </location>
</feature>
<feature type="region of interest" description="Disordered" evidence="5">
    <location>
        <begin position="1"/>
        <end position="139"/>
    </location>
</feature>
<feature type="transmembrane region" description="Helical" evidence="6">
    <location>
        <begin position="253"/>
        <end position="273"/>
    </location>
</feature>
<keyword evidence="2 6" id="KW-0812">Transmembrane</keyword>
<feature type="transmembrane region" description="Helical" evidence="6">
    <location>
        <begin position="522"/>
        <end position="545"/>
    </location>
</feature>
<dbReference type="InterPro" id="IPR011547">
    <property type="entry name" value="SLC26A/SulP_dom"/>
</dbReference>
<evidence type="ECO:0000256" key="6">
    <source>
        <dbReference type="SAM" id="Phobius"/>
    </source>
</evidence>
<sequence length="832" mass="90858">MAQPTNASDVDHTAASDRPASHSRTASNGHNHSRNRDYAPLNPSHLRNSQRPPPTPAADMSQAGDGTSMSRFSDYFDSKASSSRSTDENRPLLERADEGDKAGGADDDYKTTKSNIHNAPGNYGSFSEPHSPTVESPGESPLAMGGIYPGDVDHAPDDDDNAHSFLGDTVADGLMGGKTRMSTTKWLAKRHGVKSTKWMFVDYYVPMFKWIPQYSWRFLWGDLVAALTMASFYIPMSLSYASNLGHIPPINGLYSFVFNPLIYAFLGTCPQMVVGPEAAGSLLTGNVVVDSITKGFAKEKESFYHAQIAGVVTGVAGAILLLAGFARLGFLDNVLSRPFLRGFISAIGFVILVDQLIPEMGLSSVVRGNSNVQHGSSIQKAVFIFTHLSQAHKLTCIVSFSSFAIILITRTLKKKLQPRFPKVAYLPDRFAVVTIYTLLSWKLDWESQGVSILGDVKSDDGRIFQAHFPFDFSHMKHLESALSTSFLISLLGFFESSVAAKSLGVGPADGIQNIPLSANRELVALGTANILGGVFMSLPAFGGYGRSKVNASTGGKTPMSSVFLSLITVLCILFLLPAFEYIPKGVLSAMISIVAWSLIEEAPEDLLFFYRIRGWTELFLASLVFLATVLYSLPLGITCGIGFSLLRVIKHATRPRIQILGRVPGTEQFESAEADPERLEMIEGCLIVKIPEPLTFANTGDLRSRLRRLEDYGTTAAHPALPRVRKEDHNKNIIFDVHGVTALDGAGAQVFMEICQSYRDKGVRVFFCRVPKRTSQVWRLFESSGMVEICGGERHFVGSVVEALRLAETEDVQDFFERHPLGQGTYSSSSAA</sequence>
<feature type="transmembrane region" description="Helical" evidence="6">
    <location>
        <begin position="619"/>
        <end position="646"/>
    </location>
</feature>
<dbReference type="PANTHER" id="PTHR11814">
    <property type="entry name" value="SULFATE TRANSPORTER"/>
    <property type="match status" value="1"/>
</dbReference>
<evidence type="ECO:0000256" key="1">
    <source>
        <dbReference type="ARBA" id="ARBA00004141"/>
    </source>
</evidence>
<gene>
    <name evidence="8" type="ORF">FH972_021622</name>
</gene>
<dbReference type="InterPro" id="IPR002645">
    <property type="entry name" value="STAS_dom"/>
</dbReference>
<feature type="compositionally biased region" description="Basic and acidic residues" evidence="5">
    <location>
        <begin position="85"/>
        <end position="111"/>
    </location>
</feature>
<dbReference type="AlphaFoldDB" id="A0A5N6KPT8"/>
<keyword evidence="9" id="KW-1185">Reference proteome</keyword>
<dbReference type="InterPro" id="IPR036513">
    <property type="entry name" value="STAS_dom_sf"/>
</dbReference>
<evidence type="ECO:0000256" key="4">
    <source>
        <dbReference type="ARBA" id="ARBA00023136"/>
    </source>
</evidence>
<comment type="caution">
    <text evidence="8">The sequence shown here is derived from an EMBL/GenBank/DDBJ whole genome shotgun (WGS) entry which is preliminary data.</text>
</comment>
<organism evidence="8 9">
    <name type="scientific">Carpinus fangiana</name>
    <dbReference type="NCBI Taxonomy" id="176857"/>
    <lineage>
        <taxon>Eukaryota</taxon>
        <taxon>Viridiplantae</taxon>
        <taxon>Streptophyta</taxon>
        <taxon>Embryophyta</taxon>
        <taxon>Tracheophyta</taxon>
        <taxon>Spermatophyta</taxon>
        <taxon>Magnoliopsida</taxon>
        <taxon>eudicotyledons</taxon>
        <taxon>Gunneridae</taxon>
        <taxon>Pentapetalae</taxon>
        <taxon>rosids</taxon>
        <taxon>fabids</taxon>
        <taxon>Fagales</taxon>
        <taxon>Betulaceae</taxon>
        <taxon>Carpinus</taxon>
    </lineage>
</organism>
<feature type="transmembrane region" description="Helical" evidence="6">
    <location>
        <begin position="338"/>
        <end position="357"/>
    </location>
</feature>
<dbReference type="Gene3D" id="3.30.750.24">
    <property type="entry name" value="STAS domain"/>
    <property type="match status" value="1"/>
</dbReference>
<proteinExistence type="predicted"/>